<keyword evidence="5 8" id="KW-1133">Transmembrane helix</keyword>
<evidence type="ECO:0000313" key="10">
    <source>
        <dbReference type="Proteomes" id="UP001139179"/>
    </source>
</evidence>
<evidence type="ECO:0000256" key="7">
    <source>
        <dbReference type="RuleBase" id="RU003942"/>
    </source>
</evidence>
<proteinExistence type="inferred from homology"/>
<evidence type="ECO:0000256" key="5">
    <source>
        <dbReference type="ARBA" id="ARBA00022989"/>
    </source>
</evidence>
<name>A0A9X2DTT5_9BACI</name>
<dbReference type="SUPFAM" id="SSF103481">
    <property type="entry name" value="Multidrug resistance efflux transporter EmrE"/>
    <property type="match status" value="1"/>
</dbReference>
<dbReference type="InterPro" id="IPR045324">
    <property type="entry name" value="Small_multidrug_res"/>
</dbReference>
<feature type="transmembrane region" description="Helical" evidence="8">
    <location>
        <begin position="84"/>
        <end position="103"/>
    </location>
</feature>
<dbReference type="PANTHER" id="PTHR30561">
    <property type="entry name" value="SMR FAMILY PROTON-DEPENDENT DRUG EFFLUX TRANSPORTER SUGE"/>
    <property type="match status" value="1"/>
</dbReference>
<dbReference type="Proteomes" id="UP001139179">
    <property type="component" value="Unassembled WGS sequence"/>
</dbReference>
<keyword evidence="6 8" id="KW-0472">Membrane</keyword>
<sequence length="105" mass="11125">MAWLYVILAGIFEMLGVTMMNQFHKSKSAASLLALFAAFAISFFLLSLGLKTLPMGTAYAIWTGIGAAGGALIGMLFYGEARSITRMVCLSLIITAVIGLKLVTA</sequence>
<feature type="transmembrane region" description="Helical" evidence="8">
    <location>
        <begin position="56"/>
        <end position="77"/>
    </location>
</feature>
<evidence type="ECO:0000313" key="9">
    <source>
        <dbReference type="EMBL" id="MCM3715405.1"/>
    </source>
</evidence>
<evidence type="ECO:0000256" key="6">
    <source>
        <dbReference type="ARBA" id="ARBA00023136"/>
    </source>
</evidence>
<evidence type="ECO:0000256" key="4">
    <source>
        <dbReference type="ARBA" id="ARBA00022692"/>
    </source>
</evidence>
<organism evidence="9 10">
    <name type="scientific">Halalkalibacter oceani</name>
    <dbReference type="NCBI Taxonomy" id="1653776"/>
    <lineage>
        <taxon>Bacteria</taxon>
        <taxon>Bacillati</taxon>
        <taxon>Bacillota</taxon>
        <taxon>Bacilli</taxon>
        <taxon>Bacillales</taxon>
        <taxon>Bacillaceae</taxon>
        <taxon>Halalkalibacter</taxon>
    </lineage>
</organism>
<accession>A0A9X2DTT5</accession>
<dbReference type="GO" id="GO:0022857">
    <property type="term" value="F:transmembrane transporter activity"/>
    <property type="evidence" value="ECO:0007669"/>
    <property type="project" value="InterPro"/>
</dbReference>
<dbReference type="EMBL" id="JAMBOL010000014">
    <property type="protein sequence ID" value="MCM3715405.1"/>
    <property type="molecule type" value="Genomic_DNA"/>
</dbReference>
<keyword evidence="4 7" id="KW-0812">Transmembrane</keyword>
<comment type="caution">
    <text evidence="9">The sequence shown here is derived from an EMBL/GenBank/DDBJ whole genome shotgun (WGS) entry which is preliminary data.</text>
</comment>
<dbReference type="AlphaFoldDB" id="A0A9X2DTT5"/>
<keyword evidence="10" id="KW-1185">Reference proteome</keyword>
<evidence type="ECO:0000256" key="3">
    <source>
        <dbReference type="ARBA" id="ARBA00022475"/>
    </source>
</evidence>
<reference evidence="9" key="1">
    <citation type="submission" date="2022-05" db="EMBL/GenBank/DDBJ databases">
        <title>Comparative Genomics of Spacecraft Associated Microbes.</title>
        <authorList>
            <person name="Tran M.T."/>
            <person name="Wright A."/>
            <person name="Seuylemezian A."/>
            <person name="Eisen J."/>
            <person name="Coil D."/>
        </authorList>
    </citation>
    <scope>NUCLEOTIDE SEQUENCE</scope>
    <source>
        <strain evidence="9">214.1.1</strain>
    </source>
</reference>
<evidence type="ECO:0000256" key="1">
    <source>
        <dbReference type="ARBA" id="ARBA00004651"/>
    </source>
</evidence>
<feature type="transmembrane region" description="Helical" evidence="8">
    <location>
        <begin position="6"/>
        <end position="23"/>
    </location>
</feature>
<comment type="similarity">
    <text evidence="7">Belongs to the drug/metabolite transporter (DMT) superfamily. Small multidrug resistance (SMR) (TC 2.A.7.1) family.</text>
</comment>
<dbReference type="InterPro" id="IPR037185">
    <property type="entry name" value="EmrE-like"/>
</dbReference>
<gene>
    <name evidence="9" type="ORF">M3202_15135</name>
</gene>
<evidence type="ECO:0000256" key="8">
    <source>
        <dbReference type="SAM" id="Phobius"/>
    </source>
</evidence>
<keyword evidence="3" id="KW-1003">Cell membrane</keyword>
<dbReference type="RefSeq" id="WP_251224156.1">
    <property type="nucleotide sequence ID" value="NZ_JAMBOL010000014.1"/>
</dbReference>
<evidence type="ECO:0000256" key="2">
    <source>
        <dbReference type="ARBA" id="ARBA00022448"/>
    </source>
</evidence>
<keyword evidence="2" id="KW-0813">Transport</keyword>
<feature type="transmembrane region" description="Helical" evidence="8">
    <location>
        <begin position="30"/>
        <end position="50"/>
    </location>
</feature>
<dbReference type="FunFam" id="1.10.3730.20:FF:000001">
    <property type="entry name" value="Quaternary ammonium compound resistance transporter SugE"/>
    <property type="match status" value="1"/>
</dbReference>
<dbReference type="Pfam" id="PF00893">
    <property type="entry name" value="Multi_Drug_Res"/>
    <property type="match status" value="1"/>
</dbReference>
<protein>
    <submittedName>
        <fullName evidence="9">Multidrug efflux SMR transporter</fullName>
    </submittedName>
</protein>
<dbReference type="GO" id="GO:0005886">
    <property type="term" value="C:plasma membrane"/>
    <property type="evidence" value="ECO:0007669"/>
    <property type="project" value="UniProtKB-SubCell"/>
</dbReference>
<dbReference type="Gene3D" id="1.10.3730.20">
    <property type="match status" value="1"/>
</dbReference>
<comment type="subcellular location">
    <subcellularLocation>
        <location evidence="1 7">Cell membrane</location>
        <topology evidence="1 7">Multi-pass membrane protein</topology>
    </subcellularLocation>
</comment>
<dbReference type="InterPro" id="IPR000390">
    <property type="entry name" value="Small_drug/metabolite_transptr"/>
</dbReference>
<dbReference type="PANTHER" id="PTHR30561:SF0">
    <property type="entry name" value="GUANIDINIUM EXPORTER"/>
    <property type="match status" value="1"/>
</dbReference>